<evidence type="ECO:0000313" key="1">
    <source>
        <dbReference type="EMBL" id="QHS60828.1"/>
    </source>
</evidence>
<evidence type="ECO:0000313" key="2">
    <source>
        <dbReference type="Proteomes" id="UP000476411"/>
    </source>
</evidence>
<sequence>MPWRWDFTAGLLTLKSPDATDMCYSSYVMVEQSTLLPTDLGYRFFEAGFIPWSFIGTGTIPQSASKEPDILDIAAPSVLSGVYTDNWGITMARNLSYRVSIHLWVTINDLYNVPCHE</sequence>
<dbReference type="EMBL" id="CP048113">
    <property type="protein sequence ID" value="QHS60828.1"/>
    <property type="molecule type" value="Genomic_DNA"/>
</dbReference>
<protein>
    <submittedName>
        <fullName evidence="1">Uncharacterized protein</fullName>
    </submittedName>
</protein>
<reference evidence="1 2" key="1">
    <citation type="submission" date="2020-01" db="EMBL/GenBank/DDBJ databases">
        <title>Complete genome sequence of Chitinophaga sp. H33E-04 isolated from quinoa roots.</title>
        <authorList>
            <person name="Weon H.-Y."/>
            <person name="Lee S.A."/>
        </authorList>
    </citation>
    <scope>NUCLEOTIDE SEQUENCE [LARGE SCALE GENOMIC DNA]</scope>
    <source>
        <strain evidence="1 2">H33E-04</strain>
    </source>
</reference>
<organism evidence="1 2">
    <name type="scientific">Chitinophaga agri</name>
    <dbReference type="NCBI Taxonomy" id="2703787"/>
    <lineage>
        <taxon>Bacteria</taxon>
        <taxon>Pseudomonadati</taxon>
        <taxon>Bacteroidota</taxon>
        <taxon>Chitinophagia</taxon>
        <taxon>Chitinophagales</taxon>
        <taxon>Chitinophagaceae</taxon>
        <taxon>Chitinophaga</taxon>
    </lineage>
</organism>
<gene>
    <name evidence="1" type="ORF">GWR21_14855</name>
</gene>
<name>A0A6B9ZEM9_9BACT</name>
<dbReference type="RefSeq" id="WP_162332513.1">
    <property type="nucleotide sequence ID" value="NZ_CP048113.1"/>
</dbReference>
<accession>A0A6B9ZEM9</accession>
<keyword evidence="2" id="KW-1185">Reference proteome</keyword>
<dbReference type="AlphaFoldDB" id="A0A6B9ZEM9"/>
<dbReference type="KEGG" id="chih:GWR21_14855"/>
<proteinExistence type="predicted"/>
<dbReference type="Proteomes" id="UP000476411">
    <property type="component" value="Chromosome"/>
</dbReference>